<feature type="compositionally biased region" description="Low complexity" evidence="1">
    <location>
        <begin position="172"/>
        <end position="182"/>
    </location>
</feature>
<evidence type="ECO:0000313" key="2">
    <source>
        <dbReference type="EnsemblPlants" id="OMERI04G11070.4"/>
    </source>
</evidence>
<dbReference type="Proteomes" id="UP000008021">
    <property type="component" value="Chromosome 4"/>
</dbReference>
<name>A0A0E0DE44_9ORYZ</name>
<proteinExistence type="predicted"/>
<accession>A0A0E0DE44</accession>
<dbReference type="EnsemblPlants" id="OMERI04G11070.2">
    <property type="protein sequence ID" value="OMERI04G11070.2"/>
    <property type="gene ID" value="OMERI04G11070"/>
</dbReference>
<dbReference type="HOGENOM" id="CLU_1484266_0_0_1"/>
<protein>
    <submittedName>
        <fullName evidence="2">Uncharacterized protein</fullName>
    </submittedName>
</protein>
<dbReference type="Gramene" id="OMERI04G11070.4">
    <property type="protein sequence ID" value="OMERI04G11070.4"/>
    <property type="gene ID" value="OMERI04G11070"/>
</dbReference>
<dbReference type="Gramene" id="OMERI04G11070.2">
    <property type="protein sequence ID" value="OMERI04G11070.2"/>
    <property type="gene ID" value="OMERI04G11070"/>
</dbReference>
<dbReference type="Gramene" id="OMERI04G11070.1">
    <property type="protein sequence ID" value="OMERI04G11070.1"/>
    <property type="gene ID" value="OMERI04G11070"/>
</dbReference>
<dbReference type="AlphaFoldDB" id="A0A0E0DE44"/>
<sequence>MWPRMPSSLYFPPSSSPSLSPLSLSSPGLSLHLGRSGGGERRRRGSGAVVGTVVESNRSHGSCSTSWHIAAAPEPDELSLIQVVGITEVRSYIEGTSSANWGIQRSGSGGDRPHNNFGMFSPQTGQLATVPPKQRTPKAIARAAEAMSQLDDTAFHGGFHPGEDPRPAVHGPPRAAQPQPRR</sequence>
<dbReference type="Gene3D" id="3.30.410.40">
    <property type="match status" value="1"/>
</dbReference>
<feature type="compositionally biased region" description="Low complexity" evidence="1">
    <location>
        <begin position="1"/>
        <end position="34"/>
    </location>
</feature>
<dbReference type="EnsemblPlants" id="OMERI04G11070.1">
    <property type="protein sequence ID" value="OMERI04G11070.1"/>
    <property type="gene ID" value="OMERI04G11070"/>
</dbReference>
<evidence type="ECO:0000313" key="3">
    <source>
        <dbReference type="Proteomes" id="UP000008021"/>
    </source>
</evidence>
<keyword evidence="3" id="KW-1185">Reference proteome</keyword>
<evidence type="ECO:0000256" key="1">
    <source>
        <dbReference type="SAM" id="MobiDB-lite"/>
    </source>
</evidence>
<reference evidence="2" key="2">
    <citation type="submission" date="2018-05" db="EMBL/GenBank/DDBJ databases">
        <title>OmerRS3 (Oryza meridionalis Reference Sequence Version 3).</title>
        <authorList>
            <person name="Zhang J."/>
            <person name="Kudrna D."/>
            <person name="Lee S."/>
            <person name="Talag J."/>
            <person name="Welchert J."/>
            <person name="Wing R.A."/>
        </authorList>
    </citation>
    <scope>NUCLEOTIDE SEQUENCE [LARGE SCALE GENOMIC DNA]</scope>
    <source>
        <strain evidence="2">OR44</strain>
    </source>
</reference>
<reference evidence="2" key="1">
    <citation type="submission" date="2015-04" db="UniProtKB">
        <authorList>
            <consortium name="EnsemblPlants"/>
        </authorList>
    </citation>
    <scope>IDENTIFICATION</scope>
</reference>
<feature type="region of interest" description="Disordered" evidence="1">
    <location>
        <begin position="1"/>
        <end position="47"/>
    </location>
</feature>
<feature type="region of interest" description="Disordered" evidence="1">
    <location>
        <begin position="148"/>
        <end position="182"/>
    </location>
</feature>
<dbReference type="EnsemblPlants" id="OMERI04G11070.4">
    <property type="protein sequence ID" value="OMERI04G11070.4"/>
    <property type="gene ID" value="OMERI04G11070"/>
</dbReference>
<organism evidence="2">
    <name type="scientific">Oryza meridionalis</name>
    <dbReference type="NCBI Taxonomy" id="40149"/>
    <lineage>
        <taxon>Eukaryota</taxon>
        <taxon>Viridiplantae</taxon>
        <taxon>Streptophyta</taxon>
        <taxon>Embryophyta</taxon>
        <taxon>Tracheophyta</taxon>
        <taxon>Spermatophyta</taxon>
        <taxon>Magnoliopsida</taxon>
        <taxon>Liliopsida</taxon>
        <taxon>Poales</taxon>
        <taxon>Poaceae</taxon>
        <taxon>BOP clade</taxon>
        <taxon>Oryzoideae</taxon>
        <taxon>Oryzeae</taxon>
        <taxon>Oryzinae</taxon>
        <taxon>Oryza</taxon>
    </lineage>
</organism>